<sequence>MCWSSDSPAACGVDHVEAAVSLQLVEIHGEAEIQLQPMEKLHAVAGGCPVEAVTLCETCGQRGPAPRLEQPVLRGLHPVEE</sequence>
<keyword evidence="2" id="KW-1185">Reference proteome</keyword>
<gene>
    <name evidence="1" type="ORF">DUI87_07752</name>
</gene>
<dbReference type="OrthoDB" id="10440344at2759"/>
<organism evidence="1 2">
    <name type="scientific">Hirundo rustica rustica</name>
    <dbReference type="NCBI Taxonomy" id="333673"/>
    <lineage>
        <taxon>Eukaryota</taxon>
        <taxon>Metazoa</taxon>
        <taxon>Chordata</taxon>
        <taxon>Craniata</taxon>
        <taxon>Vertebrata</taxon>
        <taxon>Euteleostomi</taxon>
        <taxon>Archelosauria</taxon>
        <taxon>Archosauria</taxon>
        <taxon>Dinosauria</taxon>
        <taxon>Saurischia</taxon>
        <taxon>Theropoda</taxon>
        <taxon>Coelurosauria</taxon>
        <taxon>Aves</taxon>
        <taxon>Neognathae</taxon>
        <taxon>Neoaves</taxon>
        <taxon>Telluraves</taxon>
        <taxon>Australaves</taxon>
        <taxon>Passeriformes</taxon>
        <taxon>Sylvioidea</taxon>
        <taxon>Hirundinidae</taxon>
        <taxon>Hirundo</taxon>
    </lineage>
</organism>
<dbReference type="Proteomes" id="UP000269221">
    <property type="component" value="Unassembled WGS sequence"/>
</dbReference>
<evidence type="ECO:0000313" key="2">
    <source>
        <dbReference type="Proteomes" id="UP000269221"/>
    </source>
</evidence>
<dbReference type="EMBL" id="QRBI01000104">
    <property type="protein sequence ID" value="RMC15556.1"/>
    <property type="molecule type" value="Genomic_DNA"/>
</dbReference>
<evidence type="ECO:0000313" key="1">
    <source>
        <dbReference type="EMBL" id="RMC15556.1"/>
    </source>
</evidence>
<dbReference type="AlphaFoldDB" id="A0A3M0KRE7"/>
<proteinExistence type="predicted"/>
<comment type="caution">
    <text evidence="1">The sequence shown here is derived from an EMBL/GenBank/DDBJ whole genome shotgun (WGS) entry which is preliminary data.</text>
</comment>
<accession>A0A3M0KRE7</accession>
<reference evidence="1 2" key="1">
    <citation type="submission" date="2018-07" db="EMBL/GenBank/DDBJ databases">
        <title>A high quality draft genome assembly of the barn swallow (H. rustica rustica).</title>
        <authorList>
            <person name="Formenti G."/>
            <person name="Chiara M."/>
            <person name="Poveda L."/>
            <person name="Francoijs K.-J."/>
            <person name="Bonisoli-Alquati A."/>
            <person name="Canova L."/>
            <person name="Gianfranceschi L."/>
            <person name="Horner D.S."/>
            <person name="Saino N."/>
        </authorList>
    </citation>
    <scope>NUCLEOTIDE SEQUENCE [LARGE SCALE GENOMIC DNA]</scope>
    <source>
        <strain evidence="1">Chelidonia</strain>
        <tissue evidence="1">Blood</tissue>
    </source>
</reference>
<protein>
    <submittedName>
        <fullName evidence="1">Uncharacterized protein</fullName>
    </submittedName>
</protein>
<name>A0A3M0KRE7_HIRRU</name>